<comment type="catalytic activity">
    <reaction evidence="8">
        <text>L-seryl-[protein] + ATP = O-phospho-L-seryl-[protein] + ADP + H(+)</text>
        <dbReference type="Rhea" id="RHEA:17989"/>
        <dbReference type="Rhea" id="RHEA-COMP:9863"/>
        <dbReference type="Rhea" id="RHEA-COMP:11604"/>
        <dbReference type="ChEBI" id="CHEBI:15378"/>
        <dbReference type="ChEBI" id="CHEBI:29999"/>
        <dbReference type="ChEBI" id="CHEBI:30616"/>
        <dbReference type="ChEBI" id="CHEBI:83421"/>
        <dbReference type="ChEBI" id="CHEBI:456216"/>
        <dbReference type="EC" id="2.7.11.11"/>
    </reaction>
</comment>
<evidence type="ECO:0000313" key="11">
    <source>
        <dbReference type="Proteomes" id="UP000030653"/>
    </source>
</evidence>
<keyword evidence="4" id="KW-0547">Nucleotide-binding</keyword>
<evidence type="ECO:0000256" key="5">
    <source>
        <dbReference type="ARBA" id="ARBA00022777"/>
    </source>
</evidence>
<dbReference type="InterPro" id="IPR011009">
    <property type="entry name" value="Kinase-like_dom_sf"/>
</dbReference>
<organism evidence="10 11">
    <name type="scientific">Dacryopinax primogenitus (strain DJM 731)</name>
    <name type="common">Brown rot fungus</name>
    <dbReference type="NCBI Taxonomy" id="1858805"/>
    <lineage>
        <taxon>Eukaryota</taxon>
        <taxon>Fungi</taxon>
        <taxon>Dikarya</taxon>
        <taxon>Basidiomycota</taxon>
        <taxon>Agaricomycotina</taxon>
        <taxon>Dacrymycetes</taxon>
        <taxon>Dacrymycetales</taxon>
        <taxon>Dacrymycetaceae</taxon>
        <taxon>Dacryopinax</taxon>
    </lineage>
</organism>
<dbReference type="Gene3D" id="1.10.510.10">
    <property type="entry name" value="Transferase(Phosphotransferase) domain 1"/>
    <property type="match status" value="1"/>
</dbReference>
<dbReference type="SUPFAM" id="SSF56112">
    <property type="entry name" value="Protein kinase-like (PK-like)"/>
    <property type="match status" value="1"/>
</dbReference>
<evidence type="ECO:0000256" key="7">
    <source>
        <dbReference type="ARBA" id="ARBA00047292"/>
    </source>
</evidence>
<dbReference type="AlphaFoldDB" id="M5FUI4"/>
<keyword evidence="11" id="KW-1185">Reference proteome</keyword>
<gene>
    <name evidence="10" type="ORF">DACRYDRAFT_85320</name>
</gene>
<keyword evidence="2" id="KW-0723">Serine/threonine-protein kinase</keyword>
<protein>
    <recommendedName>
        <fullName evidence="1">cAMP-dependent protein kinase</fullName>
        <ecNumber evidence="1">2.7.11.11</ecNumber>
    </recommendedName>
</protein>
<dbReference type="GO" id="GO:0005524">
    <property type="term" value="F:ATP binding"/>
    <property type="evidence" value="ECO:0007669"/>
    <property type="project" value="UniProtKB-KW"/>
</dbReference>
<dbReference type="RefSeq" id="XP_040623804.1">
    <property type="nucleotide sequence ID" value="XM_040776729.1"/>
</dbReference>
<dbReference type="Proteomes" id="UP000030653">
    <property type="component" value="Unassembled WGS sequence"/>
</dbReference>
<dbReference type="GO" id="GO:0004691">
    <property type="term" value="F:cAMP-dependent protein kinase activity"/>
    <property type="evidence" value="ECO:0007669"/>
    <property type="project" value="UniProtKB-EC"/>
</dbReference>
<feature type="domain" description="Protein kinase" evidence="9">
    <location>
        <begin position="1"/>
        <end position="250"/>
    </location>
</feature>
<comment type="catalytic activity">
    <reaction evidence="7">
        <text>L-threonyl-[protein] + ATP = O-phospho-L-threonyl-[protein] + ADP + H(+)</text>
        <dbReference type="Rhea" id="RHEA:46608"/>
        <dbReference type="Rhea" id="RHEA-COMP:11060"/>
        <dbReference type="Rhea" id="RHEA-COMP:11605"/>
        <dbReference type="ChEBI" id="CHEBI:15378"/>
        <dbReference type="ChEBI" id="CHEBI:30013"/>
        <dbReference type="ChEBI" id="CHEBI:30616"/>
        <dbReference type="ChEBI" id="CHEBI:61977"/>
        <dbReference type="ChEBI" id="CHEBI:456216"/>
        <dbReference type="EC" id="2.7.11.11"/>
    </reaction>
</comment>
<dbReference type="SMART" id="SM00220">
    <property type="entry name" value="S_TKc"/>
    <property type="match status" value="1"/>
</dbReference>
<keyword evidence="3" id="KW-0808">Transferase</keyword>
<dbReference type="PANTHER" id="PTHR24353">
    <property type="entry name" value="CYCLIC NUCLEOTIDE-DEPENDENT PROTEIN KINASE"/>
    <property type="match status" value="1"/>
</dbReference>
<accession>M5FUI4</accession>
<name>M5FUI4_DACPD</name>
<evidence type="ECO:0000256" key="1">
    <source>
        <dbReference type="ARBA" id="ARBA00012444"/>
    </source>
</evidence>
<evidence type="ECO:0000256" key="2">
    <source>
        <dbReference type="ARBA" id="ARBA00022527"/>
    </source>
</evidence>
<evidence type="ECO:0000256" key="8">
    <source>
        <dbReference type="ARBA" id="ARBA00047454"/>
    </source>
</evidence>
<dbReference type="GeneID" id="63691791"/>
<dbReference type="PANTHER" id="PTHR24353:SF153">
    <property type="entry name" value="CAMP-DEPENDENT PROTEIN KINASE CATALYTIC SUBUNIT 1"/>
    <property type="match status" value="1"/>
</dbReference>
<evidence type="ECO:0000259" key="9">
    <source>
        <dbReference type="PROSITE" id="PS50011"/>
    </source>
</evidence>
<proteinExistence type="predicted"/>
<dbReference type="GO" id="GO:0005952">
    <property type="term" value="C:cAMP-dependent protein kinase complex"/>
    <property type="evidence" value="ECO:0007669"/>
    <property type="project" value="TreeGrafter"/>
</dbReference>
<dbReference type="Pfam" id="PF00069">
    <property type="entry name" value="Pkinase"/>
    <property type="match status" value="1"/>
</dbReference>
<evidence type="ECO:0000256" key="6">
    <source>
        <dbReference type="ARBA" id="ARBA00022840"/>
    </source>
</evidence>
<dbReference type="PROSITE" id="PS50011">
    <property type="entry name" value="PROTEIN_KINASE_DOM"/>
    <property type="match status" value="1"/>
</dbReference>
<evidence type="ECO:0000256" key="3">
    <source>
        <dbReference type="ARBA" id="ARBA00022679"/>
    </source>
</evidence>
<dbReference type="EC" id="2.7.11.11" evidence="1"/>
<keyword evidence="6" id="KW-0067">ATP-binding</keyword>
<dbReference type="FunFam" id="1.10.510.10:FF:000551">
    <property type="entry name" value="Non-specific serine/threonine protein kinase"/>
    <property type="match status" value="1"/>
</dbReference>
<reference evidence="10 11" key="1">
    <citation type="journal article" date="2012" name="Science">
        <title>The Paleozoic origin of enzymatic lignin decomposition reconstructed from 31 fungal genomes.</title>
        <authorList>
            <person name="Floudas D."/>
            <person name="Binder M."/>
            <person name="Riley R."/>
            <person name="Barry K."/>
            <person name="Blanchette R.A."/>
            <person name="Henrissat B."/>
            <person name="Martinez A.T."/>
            <person name="Otillar R."/>
            <person name="Spatafora J.W."/>
            <person name="Yadav J.S."/>
            <person name="Aerts A."/>
            <person name="Benoit I."/>
            <person name="Boyd A."/>
            <person name="Carlson A."/>
            <person name="Copeland A."/>
            <person name="Coutinho P.M."/>
            <person name="de Vries R.P."/>
            <person name="Ferreira P."/>
            <person name="Findley K."/>
            <person name="Foster B."/>
            <person name="Gaskell J."/>
            <person name="Glotzer D."/>
            <person name="Gorecki P."/>
            <person name="Heitman J."/>
            <person name="Hesse C."/>
            <person name="Hori C."/>
            <person name="Igarashi K."/>
            <person name="Jurgens J.A."/>
            <person name="Kallen N."/>
            <person name="Kersten P."/>
            <person name="Kohler A."/>
            <person name="Kuees U."/>
            <person name="Kumar T.K.A."/>
            <person name="Kuo A."/>
            <person name="LaButti K."/>
            <person name="Larrondo L.F."/>
            <person name="Lindquist E."/>
            <person name="Ling A."/>
            <person name="Lombard V."/>
            <person name="Lucas S."/>
            <person name="Lundell T."/>
            <person name="Martin R."/>
            <person name="McLaughlin D.J."/>
            <person name="Morgenstern I."/>
            <person name="Morin E."/>
            <person name="Murat C."/>
            <person name="Nagy L.G."/>
            <person name="Nolan M."/>
            <person name="Ohm R.A."/>
            <person name="Patyshakuliyeva A."/>
            <person name="Rokas A."/>
            <person name="Ruiz-Duenas F.J."/>
            <person name="Sabat G."/>
            <person name="Salamov A."/>
            <person name="Samejima M."/>
            <person name="Schmutz J."/>
            <person name="Slot J.C."/>
            <person name="St John F."/>
            <person name="Stenlid J."/>
            <person name="Sun H."/>
            <person name="Sun S."/>
            <person name="Syed K."/>
            <person name="Tsang A."/>
            <person name="Wiebenga A."/>
            <person name="Young D."/>
            <person name="Pisabarro A."/>
            <person name="Eastwood D.C."/>
            <person name="Martin F."/>
            <person name="Cullen D."/>
            <person name="Grigoriev I.V."/>
            <person name="Hibbett D.S."/>
        </authorList>
    </citation>
    <scope>NUCLEOTIDE SEQUENCE [LARGE SCALE GENOMIC DNA]</scope>
    <source>
        <strain evidence="10 11">DJM-731 SS1</strain>
    </source>
</reference>
<dbReference type="HOGENOM" id="CLU_000288_63_5_1"/>
<keyword evidence="5 10" id="KW-0418">Kinase</keyword>
<dbReference type="InterPro" id="IPR000719">
    <property type="entry name" value="Prot_kinase_dom"/>
</dbReference>
<evidence type="ECO:0000313" key="10">
    <source>
        <dbReference type="EMBL" id="EJT96906.1"/>
    </source>
</evidence>
<dbReference type="EMBL" id="JH795879">
    <property type="protein sequence ID" value="EJT96906.1"/>
    <property type="molecule type" value="Genomic_DNA"/>
</dbReference>
<evidence type="ECO:0000256" key="4">
    <source>
        <dbReference type="ARBA" id="ARBA00022741"/>
    </source>
</evidence>
<dbReference type="Gene3D" id="3.30.200.20">
    <property type="entry name" value="Phosphorylase Kinase, domain 1"/>
    <property type="match status" value="1"/>
</dbReference>
<dbReference type="STRING" id="1858805.M5FUI4"/>
<dbReference type="GO" id="GO:0005829">
    <property type="term" value="C:cytosol"/>
    <property type="evidence" value="ECO:0007669"/>
    <property type="project" value="TreeGrafter"/>
</dbReference>
<dbReference type="OrthoDB" id="63267at2759"/>
<dbReference type="GO" id="GO:0005634">
    <property type="term" value="C:nucleus"/>
    <property type="evidence" value="ECO:0007669"/>
    <property type="project" value="TreeGrafter"/>
</dbReference>
<sequence length="336" mass="37935">MGLRRLYAIKVISKSLLSDPQHIRQTNTERALHLSASHINASSYDASFEGRSPFIVFLHGTWQDSAHLYLVMDYIQGGDLYTALRAKARFPVSVARFYAAEIVLALGFLHRMDIIFRDLKPENILITPSGHVKLTDFGFAKYVADATFTLCGTCVYLAPELIKLEPYTKSVDWYTLGIIVYEMLVGHPPFEQGNILALYQLIDAHRVTFPREYMGDQEIDFLRRTMTPDISSRYGHNVPALDPCTGQPILGMSSLVGDDSLPDGTEEVMRDPFFEGVCWPILEGSAGGYFGPRGGVRVPWIPEREMNFQEYDEIDFGRYNQAAYPLGHRSGLFPDF</sequence>